<keyword evidence="1" id="KW-1133">Transmembrane helix</keyword>
<gene>
    <name evidence="2" type="ORF">AGLY_001617</name>
</gene>
<dbReference type="EMBL" id="VYZN01000002">
    <property type="protein sequence ID" value="KAE9544438.1"/>
    <property type="molecule type" value="Genomic_DNA"/>
</dbReference>
<keyword evidence="1" id="KW-0812">Transmembrane</keyword>
<comment type="caution">
    <text evidence="2">The sequence shown here is derived from an EMBL/GenBank/DDBJ whole genome shotgun (WGS) entry which is preliminary data.</text>
</comment>
<sequence length="275" mass="31637">MTNNTRPGKKRKAVVPGNNEMRNNLIGLGIRMCVLFPPRAYLHRYTLGQLDKLILTQLFRQGDCLCFSNCIQTFFKVSYRFYIHKVSIRLSKTPSIPNQAQINAGADNVALLTIGVKTLELIFSLSRPIINDTLTRIRDGSITSPPNYSPSSRSSDPLKTILERLVFYDYSKQKMSLLEYVKLLTYNNMPIDTELFISNILTDKSLFFLKCFMNGNHLTLFLKYASNLVFNISYLQNVIIFSYYLLTLIKIAKYLYYNIYTVSRSEVATHNSQVL</sequence>
<keyword evidence="3" id="KW-1185">Reference proteome</keyword>
<accession>A0A6G0U5P7</accession>
<evidence type="ECO:0000256" key="1">
    <source>
        <dbReference type="SAM" id="Phobius"/>
    </source>
</evidence>
<feature type="transmembrane region" description="Helical" evidence="1">
    <location>
        <begin position="228"/>
        <end position="246"/>
    </location>
</feature>
<reference evidence="2 3" key="1">
    <citation type="submission" date="2019-08" db="EMBL/GenBank/DDBJ databases">
        <title>The genome of the soybean aphid Biotype 1, its phylome, world population structure and adaptation to the North American continent.</title>
        <authorList>
            <person name="Giordano R."/>
            <person name="Donthu R.K."/>
            <person name="Hernandez A.G."/>
            <person name="Wright C.L."/>
            <person name="Zimin A.V."/>
        </authorList>
    </citation>
    <scope>NUCLEOTIDE SEQUENCE [LARGE SCALE GENOMIC DNA]</scope>
    <source>
        <tissue evidence="2">Whole aphids</tissue>
    </source>
</reference>
<dbReference type="Proteomes" id="UP000475862">
    <property type="component" value="Unassembled WGS sequence"/>
</dbReference>
<evidence type="ECO:0000313" key="3">
    <source>
        <dbReference type="Proteomes" id="UP000475862"/>
    </source>
</evidence>
<keyword evidence="1" id="KW-0472">Membrane</keyword>
<protein>
    <submittedName>
        <fullName evidence="2">Uncharacterized protein</fullName>
    </submittedName>
</protein>
<name>A0A6G0U5P7_APHGL</name>
<dbReference type="AlphaFoldDB" id="A0A6G0U5P7"/>
<evidence type="ECO:0000313" key="2">
    <source>
        <dbReference type="EMBL" id="KAE9544438.1"/>
    </source>
</evidence>
<proteinExistence type="predicted"/>
<organism evidence="2 3">
    <name type="scientific">Aphis glycines</name>
    <name type="common">Soybean aphid</name>
    <dbReference type="NCBI Taxonomy" id="307491"/>
    <lineage>
        <taxon>Eukaryota</taxon>
        <taxon>Metazoa</taxon>
        <taxon>Ecdysozoa</taxon>
        <taxon>Arthropoda</taxon>
        <taxon>Hexapoda</taxon>
        <taxon>Insecta</taxon>
        <taxon>Pterygota</taxon>
        <taxon>Neoptera</taxon>
        <taxon>Paraneoptera</taxon>
        <taxon>Hemiptera</taxon>
        <taxon>Sternorrhyncha</taxon>
        <taxon>Aphidomorpha</taxon>
        <taxon>Aphidoidea</taxon>
        <taxon>Aphididae</taxon>
        <taxon>Aphidini</taxon>
        <taxon>Aphis</taxon>
        <taxon>Aphis</taxon>
    </lineage>
</organism>